<keyword evidence="1" id="KW-0472">Membrane</keyword>
<protein>
    <recommendedName>
        <fullName evidence="4">Cardiolipin synthase N-terminal domain-containing protein</fullName>
    </recommendedName>
</protein>
<keyword evidence="1" id="KW-0812">Transmembrane</keyword>
<name>A0A2N6T742_9CORY</name>
<evidence type="ECO:0000313" key="2">
    <source>
        <dbReference type="EMBL" id="PMC65127.1"/>
    </source>
</evidence>
<evidence type="ECO:0000313" key="3">
    <source>
        <dbReference type="Proteomes" id="UP000235836"/>
    </source>
</evidence>
<proteinExistence type="predicted"/>
<dbReference type="EMBL" id="PNHG01000002">
    <property type="protein sequence ID" value="PMC65127.1"/>
    <property type="molecule type" value="Genomic_DNA"/>
</dbReference>
<gene>
    <name evidence="2" type="ORF">CJ203_01510</name>
</gene>
<sequence>MNPIDSLKDAWNSLSKEEKTVAGIFGALDTALKGYALWDLSRTDAHRLRGPKWFWTPFIGGVNTIGWAAYFTVGKKR</sequence>
<dbReference type="AlphaFoldDB" id="A0A2N6T742"/>
<dbReference type="RefSeq" id="WP_034663378.1">
    <property type="nucleotide sequence ID" value="NZ_JBHRZL010000020.1"/>
</dbReference>
<keyword evidence="3" id="KW-1185">Reference proteome</keyword>
<accession>A0A2N6T742</accession>
<evidence type="ECO:0008006" key="4">
    <source>
        <dbReference type="Google" id="ProtNLM"/>
    </source>
</evidence>
<dbReference type="Proteomes" id="UP000235836">
    <property type="component" value="Unassembled WGS sequence"/>
</dbReference>
<reference evidence="2 3" key="1">
    <citation type="submission" date="2017-09" db="EMBL/GenBank/DDBJ databases">
        <title>Bacterial strain isolated from the female urinary microbiota.</title>
        <authorList>
            <person name="Thomas-White K."/>
            <person name="Kumar N."/>
            <person name="Forster S."/>
            <person name="Putonti C."/>
            <person name="Lawley T."/>
            <person name="Wolfe A.J."/>
        </authorList>
    </citation>
    <scope>NUCLEOTIDE SEQUENCE [LARGE SCALE GENOMIC DNA]</scope>
    <source>
        <strain evidence="2 3">UMB0792</strain>
    </source>
</reference>
<keyword evidence="1" id="KW-1133">Transmembrane helix</keyword>
<feature type="transmembrane region" description="Helical" evidence="1">
    <location>
        <begin position="53"/>
        <end position="73"/>
    </location>
</feature>
<evidence type="ECO:0000256" key="1">
    <source>
        <dbReference type="SAM" id="Phobius"/>
    </source>
</evidence>
<organism evidence="2 3">
    <name type="scientific">Corynebacterium tuscaniense</name>
    <dbReference type="NCBI Taxonomy" id="302449"/>
    <lineage>
        <taxon>Bacteria</taxon>
        <taxon>Bacillati</taxon>
        <taxon>Actinomycetota</taxon>
        <taxon>Actinomycetes</taxon>
        <taxon>Mycobacteriales</taxon>
        <taxon>Corynebacteriaceae</taxon>
        <taxon>Corynebacterium</taxon>
    </lineage>
</organism>
<comment type="caution">
    <text evidence="2">The sequence shown here is derived from an EMBL/GenBank/DDBJ whole genome shotgun (WGS) entry which is preliminary data.</text>
</comment>